<dbReference type="KEGG" id="bacg:D2962_14215"/>
<keyword evidence="1" id="KW-0472">Membrane</keyword>
<name>A0A3G2R815_9FIRM</name>
<feature type="transmembrane region" description="Helical" evidence="1">
    <location>
        <begin position="53"/>
        <end position="71"/>
    </location>
</feature>
<dbReference type="GO" id="GO:0008237">
    <property type="term" value="F:metallopeptidase activity"/>
    <property type="evidence" value="ECO:0007669"/>
    <property type="project" value="UniProtKB-KW"/>
</dbReference>
<keyword evidence="3" id="KW-0482">Metalloprotease</keyword>
<keyword evidence="1" id="KW-0812">Transmembrane</keyword>
<keyword evidence="4" id="KW-1185">Reference proteome</keyword>
<protein>
    <submittedName>
        <fullName evidence="3">CPBP family intramembrane metalloprotease</fullName>
    </submittedName>
</protein>
<evidence type="ECO:0000259" key="2">
    <source>
        <dbReference type="Pfam" id="PF02517"/>
    </source>
</evidence>
<feature type="transmembrane region" description="Helical" evidence="1">
    <location>
        <begin position="15"/>
        <end position="32"/>
    </location>
</feature>
<keyword evidence="3" id="KW-0378">Hydrolase</keyword>
<dbReference type="AlphaFoldDB" id="A0A3G2R815"/>
<evidence type="ECO:0000313" key="3">
    <source>
        <dbReference type="EMBL" id="AYO31600.1"/>
    </source>
</evidence>
<dbReference type="EMBL" id="CP033169">
    <property type="protein sequence ID" value="AYO31600.1"/>
    <property type="molecule type" value="Genomic_DNA"/>
</dbReference>
<sequence length="131" mass="14579">MIIVWGSSGRSSVDIHNFTAITIFFYLLLYGMKTGIAEEIFFRGFIAKKLIKILGFSKGNVVQAVVFALPHFVIRGSASTADIIVRIINAFLLGYTFGYIMDRKCNGSIIPVMISHILINMISSLILFIIL</sequence>
<reference evidence="3 4" key="1">
    <citation type="submission" date="2018-10" db="EMBL/GenBank/DDBJ databases">
        <authorList>
            <person name="Zhang X."/>
        </authorList>
    </citation>
    <scope>NUCLEOTIDE SEQUENCE [LARGE SCALE GENOMIC DNA]</scope>
    <source>
        <strain evidence="3 4">SK-G1</strain>
    </source>
</reference>
<dbReference type="RefSeq" id="WP_122015368.1">
    <property type="nucleotide sequence ID" value="NZ_CP033169.1"/>
</dbReference>
<dbReference type="GO" id="GO:0004175">
    <property type="term" value="F:endopeptidase activity"/>
    <property type="evidence" value="ECO:0007669"/>
    <property type="project" value="UniProtKB-ARBA"/>
</dbReference>
<dbReference type="InterPro" id="IPR003675">
    <property type="entry name" value="Rce1/LyrA-like_dom"/>
</dbReference>
<dbReference type="GO" id="GO:0080120">
    <property type="term" value="P:CAAX-box protein maturation"/>
    <property type="evidence" value="ECO:0007669"/>
    <property type="project" value="UniProtKB-ARBA"/>
</dbReference>
<feature type="domain" description="CAAX prenyl protease 2/Lysostaphin resistance protein A-like" evidence="2">
    <location>
        <begin position="23"/>
        <end position="122"/>
    </location>
</feature>
<dbReference type="Pfam" id="PF02517">
    <property type="entry name" value="Rce1-like"/>
    <property type="match status" value="1"/>
</dbReference>
<dbReference type="GO" id="GO:0006508">
    <property type="term" value="P:proteolysis"/>
    <property type="evidence" value="ECO:0007669"/>
    <property type="project" value="UniProtKB-KW"/>
</dbReference>
<accession>A0A3G2R815</accession>
<gene>
    <name evidence="3" type="ORF">D2962_14215</name>
</gene>
<feature type="transmembrane region" description="Helical" evidence="1">
    <location>
        <begin position="83"/>
        <end position="101"/>
    </location>
</feature>
<evidence type="ECO:0000313" key="4">
    <source>
        <dbReference type="Proteomes" id="UP000280960"/>
    </source>
</evidence>
<feature type="transmembrane region" description="Helical" evidence="1">
    <location>
        <begin position="108"/>
        <end position="130"/>
    </location>
</feature>
<organism evidence="3 4">
    <name type="scientific">Biomaibacter acetigenes</name>
    <dbReference type="NCBI Taxonomy" id="2316383"/>
    <lineage>
        <taxon>Bacteria</taxon>
        <taxon>Bacillati</taxon>
        <taxon>Bacillota</taxon>
        <taxon>Clostridia</taxon>
        <taxon>Thermosediminibacterales</taxon>
        <taxon>Tepidanaerobacteraceae</taxon>
        <taxon>Biomaibacter</taxon>
    </lineage>
</organism>
<evidence type="ECO:0000256" key="1">
    <source>
        <dbReference type="SAM" id="Phobius"/>
    </source>
</evidence>
<keyword evidence="1" id="KW-1133">Transmembrane helix</keyword>
<proteinExistence type="predicted"/>
<keyword evidence="3" id="KW-0645">Protease</keyword>
<dbReference type="Proteomes" id="UP000280960">
    <property type="component" value="Chromosome"/>
</dbReference>